<dbReference type="GO" id="GO:0005737">
    <property type="term" value="C:cytoplasm"/>
    <property type="evidence" value="ECO:0007669"/>
    <property type="project" value="TreeGrafter"/>
</dbReference>
<accession>A0A369W9N5</accession>
<dbReference type="InterPro" id="IPR006076">
    <property type="entry name" value="FAD-dep_OxRdtase"/>
</dbReference>
<dbReference type="InterPro" id="IPR036188">
    <property type="entry name" value="FAD/NAD-bd_sf"/>
</dbReference>
<dbReference type="GO" id="GO:0009228">
    <property type="term" value="P:thiamine biosynthetic process"/>
    <property type="evidence" value="ECO:0007669"/>
    <property type="project" value="UniProtKB-KW"/>
</dbReference>
<dbReference type="EC" id="1.4.3.19" evidence="5"/>
<dbReference type="PANTHER" id="PTHR13847">
    <property type="entry name" value="SARCOSINE DEHYDROGENASE-RELATED"/>
    <property type="match status" value="1"/>
</dbReference>
<dbReference type="SUPFAM" id="SSF51905">
    <property type="entry name" value="FAD/NAD(P)-binding domain"/>
    <property type="match status" value="1"/>
</dbReference>
<dbReference type="Pfam" id="PF01266">
    <property type="entry name" value="DAO"/>
    <property type="match status" value="1"/>
</dbReference>
<organism evidence="5 6">
    <name type="scientific">Motiliproteus coralliicola</name>
    <dbReference type="NCBI Taxonomy" id="2283196"/>
    <lineage>
        <taxon>Bacteria</taxon>
        <taxon>Pseudomonadati</taxon>
        <taxon>Pseudomonadota</taxon>
        <taxon>Gammaproteobacteria</taxon>
        <taxon>Oceanospirillales</taxon>
        <taxon>Oceanospirillaceae</taxon>
        <taxon>Motiliproteus</taxon>
    </lineage>
</organism>
<dbReference type="GO" id="GO:0050660">
    <property type="term" value="F:flavin adenine dinucleotide binding"/>
    <property type="evidence" value="ECO:0007669"/>
    <property type="project" value="InterPro"/>
</dbReference>
<sequence length="368" mass="40404">MADVVIVGAGVMGLMAARELAAAGSRVILLERGEAAREASWAGGGIVSPLYPWRYLDPITALASWSQGRYLELARELERETGLSPELRQKGLLMLSVDDEAEALRWADRHQRPLTRIGADKIRALEPHIRIEREQGLWMPEVASIRNPRLGRALRRSIELNPSIELVSNAEVTRFDLNQGRVDAVETMQGRFRAGQFLVCGGAWSGGLMETLGLMLAVEPVKGQMLLFNNPQHDASAPLLDRVVLADGRYLIPREDGRILVGSTLERVGFDKQTSIEARESLYQSALSMLPALQDCTVEAQWAGLRPGSPDGVPYIGAAEGMENLFLNAGHFRNGLVLAPASCRLIADLMLGRTPEIDPAPYRWSLLP</sequence>
<protein>
    <submittedName>
        <fullName evidence="5">Glycine oxidase ThiO</fullName>
        <ecNumber evidence="5">1.4.3.19</ecNumber>
    </submittedName>
</protein>
<dbReference type="SUPFAM" id="SSF54373">
    <property type="entry name" value="FAD-linked reductases, C-terminal domain"/>
    <property type="match status" value="1"/>
</dbReference>
<keyword evidence="3 5" id="KW-0560">Oxidoreductase</keyword>
<dbReference type="Gene3D" id="3.50.50.60">
    <property type="entry name" value="FAD/NAD(P)-binding domain"/>
    <property type="match status" value="1"/>
</dbReference>
<keyword evidence="6" id="KW-1185">Reference proteome</keyword>
<comment type="pathway">
    <text evidence="1">Cofactor biosynthesis; thiamine diphosphate biosynthesis.</text>
</comment>
<name>A0A369W9N5_9GAMM</name>
<evidence type="ECO:0000313" key="5">
    <source>
        <dbReference type="EMBL" id="RDE18552.1"/>
    </source>
</evidence>
<dbReference type="EMBL" id="QQOH01000005">
    <property type="protein sequence ID" value="RDE18552.1"/>
    <property type="molecule type" value="Genomic_DNA"/>
</dbReference>
<dbReference type="AlphaFoldDB" id="A0A369W9N5"/>
<dbReference type="NCBIfam" id="TIGR02352">
    <property type="entry name" value="thiamin_ThiO"/>
    <property type="match status" value="1"/>
</dbReference>
<evidence type="ECO:0000256" key="2">
    <source>
        <dbReference type="ARBA" id="ARBA00022977"/>
    </source>
</evidence>
<evidence type="ECO:0000259" key="4">
    <source>
        <dbReference type="Pfam" id="PF01266"/>
    </source>
</evidence>
<feature type="domain" description="FAD dependent oxidoreductase" evidence="4">
    <location>
        <begin position="3"/>
        <end position="349"/>
    </location>
</feature>
<dbReference type="PANTHER" id="PTHR13847:SF289">
    <property type="entry name" value="GLYCINE OXIDASE"/>
    <property type="match status" value="1"/>
</dbReference>
<dbReference type="Proteomes" id="UP000253769">
    <property type="component" value="Unassembled WGS sequence"/>
</dbReference>
<evidence type="ECO:0000256" key="1">
    <source>
        <dbReference type="ARBA" id="ARBA00004948"/>
    </source>
</evidence>
<dbReference type="InterPro" id="IPR012727">
    <property type="entry name" value="Gly_oxidase_ThiO"/>
</dbReference>
<dbReference type="GO" id="GO:0043799">
    <property type="term" value="F:glycine oxidase activity"/>
    <property type="evidence" value="ECO:0007669"/>
    <property type="project" value="UniProtKB-EC"/>
</dbReference>
<evidence type="ECO:0000313" key="6">
    <source>
        <dbReference type="Proteomes" id="UP000253769"/>
    </source>
</evidence>
<keyword evidence="2" id="KW-0784">Thiamine biosynthesis</keyword>
<evidence type="ECO:0000256" key="3">
    <source>
        <dbReference type="ARBA" id="ARBA00023002"/>
    </source>
</evidence>
<dbReference type="OrthoDB" id="9805337at2"/>
<dbReference type="Gene3D" id="3.30.9.10">
    <property type="entry name" value="D-Amino Acid Oxidase, subunit A, domain 2"/>
    <property type="match status" value="1"/>
</dbReference>
<comment type="caution">
    <text evidence="5">The sequence shown here is derived from an EMBL/GenBank/DDBJ whole genome shotgun (WGS) entry which is preliminary data.</text>
</comment>
<proteinExistence type="predicted"/>
<gene>
    <name evidence="5" type="primary">thiO</name>
    <name evidence="5" type="ORF">DV711_17810</name>
</gene>
<dbReference type="GO" id="GO:0009229">
    <property type="term" value="P:thiamine diphosphate biosynthetic process"/>
    <property type="evidence" value="ECO:0007669"/>
    <property type="project" value="UniProtKB-UniPathway"/>
</dbReference>
<reference evidence="5 6" key="1">
    <citation type="submission" date="2018-07" db="EMBL/GenBank/DDBJ databases">
        <title>Motiliproteus coralliicola sp. nov., a bacterium isolated from Coral.</title>
        <authorList>
            <person name="Wang G."/>
        </authorList>
    </citation>
    <scope>NUCLEOTIDE SEQUENCE [LARGE SCALE GENOMIC DNA]</scope>
    <source>
        <strain evidence="5 6">C34</strain>
    </source>
</reference>
<dbReference type="UniPathway" id="UPA00060"/>